<gene>
    <name evidence="2" type="ORF">SanaruYs_16670</name>
</gene>
<dbReference type="Pfam" id="PF00027">
    <property type="entry name" value="cNMP_binding"/>
    <property type="match status" value="1"/>
</dbReference>
<dbReference type="CDD" id="cd00038">
    <property type="entry name" value="CAP_ED"/>
    <property type="match status" value="1"/>
</dbReference>
<dbReference type="InterPro" id="IPR014710">
    <property type="entry name" value="RmlC-like_jellyroll"/>
</dbReference>
<dbReference type="InterPro" id="IPR018490">
    <property type="entry name" value="cNMP-bd_dom_sf"/>
</dbReference>
<dbReference type="PROSITE" id="PS50042">
    <property type="entry name" value="CNMP_BINDING_3"/>
    <property type="match status" value="1"/>
</dbReference>
<organism evidence="2 3">
    <name type="scientific">Chryseotalea sanaruensis</name>
    <dbReference type="NCBI Taxonomy" id="2482724"/>
    <lineage>
        <taxon>Bacteria</taxon>
        <taxon>Pseudomonadati</taxon>
        <taxon>Bacteroidota</taxon>
        <taxon>Cytophagia</taxon>
        <taxon>Cytophagales</taxon>
        <taxon>Chryseotaleaceae</taxon>
        <taxon>Chryseotalea</taxon>
    </lineage>
</organism>
<sequence>MHPLIKYFSSFAGFTSEEEKTILDSIIVKHFKKGDIVIKENDADDTTFFVVKGLVRQYKILEGNDLTINFFAENEWIISLNSFNENKTTDHFLICLEDTELITGNEESAQVLFKVFPRFETISRIVMEKTFSEKQKFLHAFQTDSPEQRYLNLVKNKPDILQRISQYYIASYLGITPESLSRIRKRMTTKKS</sequence>
<dbReference type="Gene3D" id="2.60.120.10">
    <property type="entry name" value="Jelly Rolls"/>
    <property type="match status" value="1"/>
</dbReference>
<dbReference type="SUPFAM" id="SSF51206">
    <property type="entry name" value="cAMP-binding domain-like"/>
    <property type="match status" value="1"/>
</dbReference>
<dbReference type="OrthoDB" id="667553at2"/>
<reference evidence="2 3" key="1">
    <citation type="submission" date="2018-11" db="EMBL/GenBank/DDBJ databases">
        <title>Chryseotalea sanarue gen. nov., sp., nov., a member of the family Cytophagaceae, isolated from a brackish lake in Hamamatsu Japan.</title>
        <authorList>
            <person name="Maejima Y."/>
            <person name="Iino T."/>
            <person name="Muraguchi Y."/>
            <person name="Fukuda K."/>
            <person name="Ohkuma M."/>
            <person name="Moriuchi R."/>
            <person name="Dohra H."/>
            <person name="Kimbara K."/>
            <person name="Shintani M."/>
        </authorList>
    </citation>
    <scope>NUCLEOTIDE SEQUENCE [LARGE SCALE GENOMIC DNA]</scope>
    <source>
        <strain evidence="2 3">Ys</strain>
    </source>
</reference>
<proteinExistence type="predicted"/>
<evidence type="ECO:0000259" key="1">
    <source>
        <dbReference type="PROSITE" id="PS50042"/>
    </source>
</evidence>
<comment type="caution">
    <text evidence="2">The sequence shown here is derived from an EMBL/GenBank/DDBJ whole genome shotgun (WGS) entry which is preliminary data.</text>
</comment>
<keyword evidence="3" id="KW-1185">Reference proteome</keyword>
<name>A0A401U981_9BACT</name>
<dbReference type="InterPro" id="IPR000595">
    <property type="entry name" value="cNMP-bd_dom"/>
</dbReference>
<accession>A0A401U981</accession>
<dbReference type="EMBL" id="BHXQ01000003">
    <property type="protein sequence ID" value="GCC51442.1"/>
    <property type="molecule type" value="Genomic_DNA"/>
</dbReference>
<dbReference type="Proteomes" id="UP000288227">
    <property type="component" value="Unassembled WGS sequence"/>
</dbReference>
<protein>
    <submittedName>
        <fullName evidence="2">Crp/Fnr family transcriptional regulator</fullName>
    </submittedName>
</protein>
<dbReference type="RefSeq" id="WP_127122107.1">
    <property type="nucleotide sequence ID" value="NZ_BHXQ01000003.1"/>
</dbReference>
<dbReference type="AlphaFoldDB" id="A0A401U981"/>
<dbReference type="SMART" id="SM00100">
    <property type="entry name" value="cNMP"/>
    <property type="match status" value="1"/>
</dbReference>
<evidence type="ECO:0000313" key="3">
    <source>
        <dbReference type="Proteomes" id="UP000288227"/>
    </source>
</evidence>
<feature type="domain" description="Cyclic nucleotide-binding" evidence="1">
    <location>
        <begin position="10"/>
        <end position="56"/>
    </location>
</feature>
<evidence type="ECO:0000313" key="2">
    <source>
        <dbReference type="EMBL" id="GCC51442.1"/>
    </source>
</evidence>